<dbReference type="AlphaFoldDB" id="A0A6P8KRU8"/>
<reference evidence="3" key="1">
    <citation type="submission" date="2025-08" db="UniProtKB">
        <authorList>
            <consortium name="RefSeq"/>
        </authorList>
    </citation>
    <scope>IDENTIFICATION</scope>
    <source>
        <strain evidence="3">Mau12</strain>
        <tissue evidence="3">Whole Body</tissue>
    </source>
</reference>
<evidence type="ECO:0000256" key="1">
    <source>
        <dbReference type="SAM" id="SignalP"/>
    </source>
</evidence>
<keyword evidence="2" id="KW-1185">Reference proteome</keyword>
<feature type="signal peptide" evidence="1">
    <location>
        <begin position="1"/>
        <end position="23"/>
    </location>
</feature>
<evidence type="ECO:0000313" key="2">
    <source>
        <dbReference type="Proteomes" id="UP000515162"/>
    </source>
</evidence>
<gene>
    <name evidence="3" type="primary">LOC117145208</name>
</gene>
<organism evidence="2 3">
    <name type="scientific">Drosophila mauritiana</name>
    <name type="common">Fruit fly</name>
    <dbReference type="NCBI Taxonomy" id="7226"/>
    <lineage>
        <taxon>Eukaryota</taxon>
        <taxon>Metazoa</taxon>
        <taxon>Ecdysozoa</taxon>
        <taxon>Arthropoda</taxon>
        <taxon>Hexapoda</taxon>
        <taxon>Insecta</taxon>
        <taxon>Pterygota</taxon>
        <taxon>Neoptera</taxon>
        <taxon>Endopterygota</taxon>
        <taxon>Diptera</taxon>
        <taxon>Brachycera</taxon>
        <taxon>Muscomorpha</taxon>
        <taxon>Ephydroidea</taxon>
        <taxon>Drosophilidae</taxon>
        <taxon>Drosophila</taxon>
        <taxon>Sophophora</taxon>
    </lineage>
</organism>
<dbReference type="GeneID" id="117145208"/>
<evidence type="ECO:0000313" key="3">
    <source>
        <dbReference type="RefSeq" id="XP_033166664.1"/>
    </source>
</evidence>
<protein>
    <submittedName>
        <fullName evidence="3">Uncharacterized protein LOC117145208</fullName>
    </submittedName>
</protein>
<name>A0A6P8KRU8_DROMA</name>
<feature type="chain" id="PRO_5027947034" evidence="1">
    <location>
        <begin position="24"/>
        <end position="122"/>
    </location>
</feature>
<keyword evidence="1" id="KW-0732">Signal</keyword>
<dbReference type="RefSeq" id="XP_033166664.1">
    <property type="nucleotide sequence ID" value="XM_033310773.1"/>
</dbReference>
<proteinExistence type="predicted"/>
<dbReference type="Proteomes" id="UP000515162">
    <property type="component" value="Chromosome 3R"/>
</dbReference>
<accession>A0A6P8KRU8</accession>
<sequence length="122" mass="13756">MKTTSVLTFVVMMLGVALSLVWAGADDGYLYDQPSGEQLQELQVITPPRKPRLKPRVYPGHPSQACGNVEAADHAAALTTYHANRPQPRRIYKHQEVQVDSSFFEPSPDRIEELKRILLDQQ</sequence>